<keyword evidence="7 8" id="KW-0472">Membrane</keyword>
<dbReference type="CDD" id="cd09631">
    <property type="entry name" value="DOMON_DOH"/>
    <property type="match status" value="1"/>
</dbReference>
<proteinExistence type="predicted"/>
<accession>A0ABQ9LTH8</accession>
<evidence type="ECO:0000256" key="8">
    <source>
        <dbReference type="SAM" id="Phobius"/>
    </source>
</evidence>
<keyword evidence="13" id="KW-1185">Reference proteome</keyword>
<dbReference type="EMBL" id="JARPOI010000010">
    <property type="protein sequence ID" value="KAJ9169881.1"/>
    <property type="molecule type" value="Genomic_DNA"/>
</dbReference>
<evidence type="ECO:0000256" key="1">
    <source>
        <dbReference type="ARBA" id="ARBA00004370"/>
    </source>
</evidence>
<keyword evidence="5" id="KW-0249">Electron transport</keyword>
<evidence type="ECO:0000256" key="6">
    <source>
        <dbReference type="ARBA" id="ARBA00022989"/>
    </source>
</evidence>
<dbReference type="PANTHER" id="PTHR23130">
    <property type="entry name" value="CYTOCHROME B561 AND DOMON DOMAIN-CONTAINING PROTEIN"/>
    <property type="match status" value="1"/>
</dbReference>
<feature type="transmembrane region" description="Helical" evidence="8">
    <location>
        <begin position="306"/>
        <end position="329"/>
    </location>
</feature>
<keyword evidence="4 9" id="KW-0732">Signal</keyword>
<feature type="transmembrane region" description="Helical" evidence="8">
    <location>
        <begin position="210"/>
        <end position="231"/>
    </location>
</feature>
<dbReference type="InterPro" id="IPR006593">
    <property type="entry name" value="Cyt_b561/ferric_Rdtase_TM"/>
</dbReference>
<feature type="chain" id="PRO_5047088382" description="Cytochrome b561 and DOMON domain-containing protein" evidence="9">
    <location>
        <begin position="25"/>
        <end position="364"/>
    </location>
</feature>
<comment type="caution">
    <text evidence="12">The sequence shown here is derived from an EMBL/GenBank/DDBJ whole genome shotgun (WGS) entry which is preliminary data.</text>
</comment>
<evidence type="ECO:0000256" key="4">
    <source>
        <dbReference type="ARBA" id="ARBA00022729"/>
    </source>
</evidence>
<dbReference type="Pfam" id="PF03188">
    <property type="entry name" value="Cytochrom_B561"/>
    <property type="match status" value="1"/>
</dbReference>
<evidence type="ECO:0000259" key="10">
    <source>
        <dbReference type="PROSITE" id="PS50836"/>
    </source>
</evidence>
<name>A0ABQ9LTH8_HEVBR</name>
<feature type="domain" description="DOMON" evidence="10">
    <location>
        <begin position="55"/>
        <end position="165"/>
    </location>
</feature>
<dbReference type="InterPro" id="IPR045266">
    <property type="entry name" value="DOH_DOMON"/>
</dbReference>
<evidence type="ECO:0000313" key="13">
    <source>
        <dbReference type="Proteomes" id="UP001174677"/>
    </source>
</evidence>
<dbReference type="Pfam" id="PF03351">
    <property type="entry name" value="DOMON"/>
    <property type="match status" value="1"/>
</dbReference>
<comment type="subcellular location">
    <subcellularLocation>
        <location evidence="1">Membrane</location>
    </subcellularLocation>
</comment>
<dbReference type="PROSITE" id="PS50939">
    <property type="entry name" value="CYTOCHROME_B561"/>
    <property type="match status" value="1"/>
</dbReference>
<feature type="domain" description="Cytochrome b561" evidence="11">
    <location>
        <begin position="172"/>
        <end position="364"/>
    </location>
</feature>
<organism evidence="12 13">
    <name type="scientific">Hevea brasiliensis</name>
    <name type="common">Para rubber tree</name>
    <name type="synonym">Siphonia brasiliensis</name>
    <dbReference type="NCBI Taxonomy" id="3981"/>
    <lineage>
        <taxon>Eukaryota</taxon>
        <taxon>Viridiplantae</taxon>
        <taxon>Streptophyta</taxon>
        <taxon>Embryophyta</taxon>
        <taxon>Tracheophyta</taxon>
        <taxon>Spermatophyta</taxon>
        <taxon>Magnoliopsida</taxon>
        <taxon>eudicotyledons</taxon>
        <taxon>Gunneridae</taxon>
        <taxon>Pentapetalae</taxon>
        <taxon>rosids</taxon>
        <taxon>fabids</taxon>
        <taxon>Malpighiales</taxon>
        <taxon>Euphorbiaceae</taxon>
        <taxon>Crotonoideae</taxon>
        <taxon>Micrandreae</taxon>
        <taxon>Hevea</taxon>
    </lineage>
</organism>
<dbReference type="PANTHER" id="PTHR23130:SF171">
    <property type="entry name" value="OS01G0895300 PROTEIN"/>
    <property type="match status" value="1"/>
</dbReference>
<dbReference type="PROSITE" id="PS50836">
    <property type="entry name" value="DOMON"/>
    <property type="match status" value="1"/>
</dbReference>
<dbReference type="PIRSF" id="PIRSF037471">
    <property type="entry name" value="UCP037471"/>
    <property type="match status" value="1"/>
</dbReference>
<keyword evidence="3 8" id="KW-0812">Transmembrane</keyword>
<protein>
    <recommendedName>
        <fullName evidence="14">Cytochrome b561 and DOMON domain-containing protein</fullName>
    </recommendedName>
</protein>
<dbReference type="CDD" id="cd08760">
    <property type="entry name" value="Cyt_b561_FRRS1_like"/>
    <property type="match status" value="1"/>
</dbReference>
<dbReference type="Proteomes" id="UP001174677">
    <property type="component" value="Chromosome 10"/>
</dbReference>
<feature type="transmembrane region" description="Helical" evidence="8">
    <location>
        <begin position="275"/>
        <end position="294"/>
    </location>
</feature>
<keyword evidence="2" id="KW-0813">Transport</keyword>
<dbReference type="SMART" id="SM00664">
    <property type="entry name" value="DoH"/>
    <property type="match status" value="1"/>
</dbReference>
<feature type="transmembrane region" description="Helical" evidence="8">
    <location>
        <begin position="238"/>
        <end position="263"/>
    </location>
</feature>
<dbReference type="InterPro" id="IPR017214">
    <property type="entry name" value="UCP037471"/>
</dbReference>
<feature type="signal peptide" evidence="9">
    <location>
        <begin position="1"/>
        <end position="24"/>
    </location>
</feature>
<keyword evidence="6 8" id="KW-1133">Transmembrane helix</keyword>
<evidence type="ECO:0000256" key="9">
    <source>
        <dbReference type="SAM" id="SignalP"/>
    </source>
</evidence>
<evidence type="ECO:0000256" key="7">
    <source>
        <dbReference type="ARBA" id="ARBA00023136"/>
    </source>
</evidence>
<evidence type="ECO:0000256" key="5">
    <source>
        <dbReference type="ARBA" id="ARBA00022982"/>
    </source>
</evidence>
<dbReference type="Gene3D" id="1.20.120.1770">
    <property type="match status" value="1"/>
</dbReference>
<evidence type="ECO:0000256" key="3">
    <source>
        <dbReference type="ARBA" id="ARBA00022692"/>
    </source>
</evidence>
<dbReference type="InterPro" id="IPR005018">
    <property type="entry name" value="DOMON_domain"/>
</dbReference>
<reference evidence="12 13" key="1">
    <citation type="journal article" date="2023" name="Plant Biotechnol. J.">
        <title>Chromosome-level wild Hevea brasiliensis genome provides new tools for genomic-assisted breeding and valuable loci to elevate rubber yield.</title>
        <authorList>
            <person name="Cheng H."/>
            <person name="Song X."/>
            <person name="Hu Y."/>
            <person name="Wu T."/>
            <person name="Yang Q."/>
            <person name="An Z."/>
            <person name="Feng S."/>
            <person name="Deng Z."/>
            <person name="Wu W."/>
            <person name="Zeng X."/>
            <person name="Tu M."/>
            <person name="Wang X."/>
            <person name="Huang H."/>
        </authorList>
    </citation>
    <scope>NUCLEOTIDE SEQUENCE [LARGE SCALE GENOMIC DNA]</scope>
    <source>
        <strain evidence="12">MT/VB/25A 57/8</strain>
    </source>
</reference>
<evidence type="ECO:0000259" key="11">
    <source>
        <dbReference type="PROSITE" id="PS50939"/>
    </source>
</evidence>
<feature type="transmembrane region" description="Helical" evidence="8">
    <location>
        <begin position="341"/>
        <end position="361"/>
    </location>
</feature>
<evidence type="ECO:0000256" key="2">
    <source>
        <dbReference type="ARBA" id="ARBA00022448"/>
    </source>
</evidence>
<sequence length="364" mass="39952">MKASSISMVIFFTTLSSLSILVNSQTDSCSSNLNLNRQLPFDIASLHCASVWNAHNYILRFVQTSQNLWSFVLSAPDASSYVGIGFSSSGLMVGSSAIVGWVSSTDGSAMIKQYYLGGQTPTQVVPDSGNLNITYSMITSQSSRLYLAFQLSIDQPSSRLIYSLGPAGRFPSAPGYQLMEHQDKVSTALNYVTGATSNNNPQSGLRKSHGILNMLGWGIMMIIGAIVARYCKQWDPIWFYLHTAIQSLGFLLGLAGVICGFVLEDRLNADVSTHKGLGIFILVLGSLQVMAFLARPDKALKVRKYWNWYHYSVGRILMVFAIANVFYGIHLGEEGSSWNAGYGIVLAILFVVAFILELRVWMSK</sequence>
<evidence type="ECO:0000313" key="12">
    <source>
        <dbReference type="EMBL" id="KAJ9169881.1"/>
    </source>
</evidence>
<dbReference type="SMART" id="SM00665">
    <property type="entry name" value="B561"/>
    <property type="match status" value="1"/>
</dbReference>
<gene>
    <name evidence="12" type="ORF">P3X46_018029</name>
</gene>
<evidence type="ECO:0008006" key="14">
    <source>
        <dbReference type="Google" id="ProtNLM"/>
    </source>
</evidence>